<gene>
    <name evidence="2" type="ORF">SLS59_005879</name>
</gene>
<dbReference type="Proteomes" id="UP001521222">
    <property type="component" value="Unassembled WGS sequence"/>
</dbReference>
<dbReference type="EMBL" id="JAKIXB020000018">
    <property type="protein sequence ID" value="KAL1600255.1"/>
    <property type="molecule type" value="Genomic_DNA"/>
</dbReference>
<protein>
    <submittedName>
        <fullName evidence="2">Uncharacterized protein</fullName>
    </submittedName>
</protein>
<keyword evidence="3" id="KW-1185">Reference proteome</keyword>
<evidence type="ECO:0000313" key="2">
    <source>
        <dbReference type="EMBL" id="KAL1600255.1"/>
    </source>
</evidence>
<comment type="caution">
    <text evidence="2">The sequence shown here is derived from an EMBL/GenBank/DDBJ whole genome shotgun (WGS) entry which is preliminary data.</text>
</comment>
<feature type="compositionally biased region" description="Polar residues" evidence="1">
    <location>
        <begin position="172"/>
        <end position="183"/>
    </location>
</feature>
<evidence type="ECO:0000313" key="3">
    <source>
        <dbReference type="Proteomes" id="UP001521222"/>
    </source>
</evidence>
<name>A0ABR3R743_9PLEO</name>
<feature type="compositionally biased region" description="Basic and acidic residues" evidence="1">
    <location>
        <begin position="157"/>
        <end position="166"/>
    </location>
</feature>
<sequence>MWDGLSDVDYNKAWNRHEQLGRDVFKDILSNGGYLRALKSAEADAPKIVRHLLEKNMRLTLAIQRELVGEDLPIQETAAGKVMAADLLKALLLRYDSLEERVADEGAGSEHGALRGNCEDVKTAWVERTREDNIALTWSIQTYMSYQDQLQALESRLVDSSKRSEGSSEPSMTATQPKDMQVSDRTTFSATKVDAPGVTSVASYNEALLLEVQDLRHKFSRRRHSVNARQTAAFGVVGTGLAVGQLIAAMACNVM</sequence>
<feature type="region of interest" description="Disordered" evidence="1">
    <location>
        <begin position="157"/>
        <end position="183"/>
    </location>
</feature>
<proteinExistence type="predicted"/>
<evidence type="ECO:0000256" key="1">
    <source>
        <dbReference type="SAM" id="MobiDB-lite"/>
    </source>
</evidence>
<organism evidence="2 3">
    <name type="scientific">Nothophoma quercina</name>
    <dbReference type="NCBI Taxonomy" id="749835"/>
    <lineage>
        <taxon>Eukaryota</taxon>
        <taxon>Fungi</taxon>
        <taxon>Dikarya</taxon>
        <taxon>Ascomycota</taxon>
        <taxon>Pezizomycotina</taxon>
        <taxon>Dothideomycetes</taxon>
        <taxon>Pleosporomycetidae</taxon>
        <taxon>Pleosporales</taxon>
        <taxon>Pleosporineae</taxon>
        <taxon>Didymellaceae</taxon>
        <taxon>Nothophoma</taxon>
    </lineage>
</organism>
<accession>A0ABR3R743</accession>
<reference evidence="2 3" key="1">
    <citation type="submission" date="2024-02" db="EMBL/GenBank/DDBJ databases">
        <title>De novo assembly and annotation of 12 fungi associated with fruit tree decline syndrome in Ontario, Canada.</title>
        <authorList>
            <person name="Sulman M."/>
            <person name="Ellouze W."/>
            <person name="Ilyukhin E."/>
        </authorList>
    </citation>
    <scope>NUCLEOTIDE SEQUENCE [LARGE SCALE GENOMIC DNA]</scope>
    <source>
        <strain evidence="2 3">M97-236</strain>
    </source>
</reference>